<evidence type="ECO:0000259" key="16">
    <source>
        <dbReference type="PROSITE" id="PS50110"/>
    </source>
</evidence>
<dbReference type="SUPFAM" id="SSF46689">
    <property type="entry name" value="Homeodomain-like"/>
    <property type="match status" value="1"/>
</dbReference>
<evidence type="ECO:0000256" key="2">
    <source>
        <dbReference type="ARBA" id="ARBA00012438"/>
    </source>
</evidence>
<evidence type="ECO:0000256" key="8">
    <source>
        <dbReference type="ARBA" id="ARBA00023012"/>
    </source>
</evidence>
<keyword evidence="5" id="KW-0547">Nucleotide-binding</keyword>
<keyword evidence="13" id="KW-0732">Signal</keyword>
<keyword evidence="7" id="KW-0067">ATP-binding</keyword>
<dbReference type="Pfam" id="PF07494">
    <property type="entry name" value="Reg_prop"/>
    <property type="match status" value="3"/>
</dbReference>
<dbReference type="FunFam" id="1.10.287.130:FF:000045">
    <property type="entry name" value="Two-component system sensor histidine kinase/response regulator"/>
    <property type="match status" value="1"/>
</dbReference>
<accession>A0A4V6NM36</accession>
<evidence type="ECO:0000256" key="11">
    <source>
        <dbReference type="PROSITE-ProRule" id="PRU00169"/>
    </source>
</evidence>
<dbReference type="SUPFAM" id="SSF63829">
    <property type="entry name" value="Calcium-dependent phosphotriesterase"/>
    <property type="match status" value="3"/>
</dbReference>
<keyword evidence="9" id="KW-0805">Transcription regulation</keyword>
<dbReference type="OrthoDB" id="1000129at2"/>
<dbReference type="EC" id="2.7.13.3" evidence="2"/>
<dbReference type="GO" id="GO:0005524">
    <property type="term" value="F:ATP binding"/>
    <property type="evidence" value="ECO:0007669"/>
    <property type="project" value="UniProtKB-KW"/>
</dbReference>
<dbReference type="RefSeq" id="WP_131837602.1">
    <property type="nucleotide sequence ID" value="NZ_SLWB01000001.1"/>
</dbReference>
<reference evidence="17 18" key="1">
    <citation type="submission" date="2019-03" db="EMBL/GenBank/DDBJ databases">
        <title>Genomic Encyclopedia of Archaeal and Bacterial Type Strains, Phase II (KMG-II): from individual species to whole genera.</title>
        <authorList>
            <person name="Goeker M."/>
        </authorList>
    </citation>
    <scope>NUCLEOTIDE SEQUENCE [LARGE SCALE GENOMIC DNA]</scope>
    <source>
        <strain evidence="17 18">RL-C</strain>
    </source>
</reference>
<dbReference type="Gene3D" id="1.10.287.130">
    <property type="match status" value="1"/>
</dbReference>
<evidence type="ECO:0000313" key="18">
    <source>
        <dbReference type="Proteomes" id="UP000294830"/>
    </source>
</evidence>
<dbReference type="CDD" id="cd00082">
    <property type="entry name" value="HisKA"/>
    <property type="match status" value="1"/>
</dbReference>
<dbReference type="SMART" id="SM00387">
    <property type="entry name" value="HATPase_c"/>
    <property type="match status" value="1"/>
</dbReference>
<dbReference type="InterPro" id="IPR013783">
    <property type="entry name" value="Ig-like_fold"/>
</dbReference>
<feature type="domain" description="HTH araC/xylS-type" evidence="14">
    <location>
        <begin position="1235"/>
        <end position="1334"/>
    </location>
</feature>
<dbReference type="Gene3D" id="2.130.10.10">
    <property type="entry name" value="YVTN repeat-like/Quinoprotein amine dehydrogenase"/>
    <property type="match status" value="2"/>
</dbReference>
<dbReference type="GO" id="GO:0000155">
    <property type="term" value="F:phosphorelay sensor kinase activity"/>
    <property type="evidence" value="ECO:0007669"/>
    <property type="project" value="InterPro"/>
</dbReference>
<feature type="transmembrane region" description="Helical" evidence="12">
    <location>
        <begin position="779"/>
        <end position="800"/>
    </location>
</feature>
<dbReference type="InterPro" id="IPR015943">
    <property type="entry name" value="WD40/YVTN_repeat-like_dom_sf"/>
</dbReference>
<evidence type="ECO:0000256" key="6">
    <source>
        <dbReference type="ARBA" id="ARBA00022777"/>
    </source>
</evidence>
<dbReference type="InterPro" id="IPR011123">
    <property type="entry name" value="Y_Y_Y"/>
</dbReference>
<dbReference type="PROSITE" id="PS50110">
    <property type="entry name" value="RESPONSE_REGULATORY"/>
    <property type="match status" value="1"/>
</dbReference>
<dbReference type="SUPFAM" id="SSF52172">
    <property type="entry name" value="CheY-like"/>
    <property type="match status" value="1"/>
</dbReference>
<dbReference type="Pfam" id="PF00072">
    <property type="entry name" value="Response_reg"/>
    <property type="match status" value="1"/>
</dbReference>
<keyword evidence="4" id="KW-0808">Transferase</keyword>
<evidence type="ECO:0000256" key="1">
    <source>
        <dbReference type="ARBA" id="ARBA00000085"/>
    </source>
</evidence>
<keyword evidence="10" id="KW-0804">Transcription</keyword>
<keyword evidence="8" id="KW-0902">Two-component regulatory system</keyword>
<feature type="signal peptide" evidence="13">
    <location>
        <begin position="1"/>
        <end position="25"/>
    </location>
</feature>
<dbReference type="PANTHER" id="PTHR43547:SF2">
    <property type="entry name" value="HYBRID SIGNAL TRANSDUCTION HISTIDINE KINASE C"/>
    <property type="match status" value="1"/>
</dbReference>
<dbReference type="InterPro" id="IPR003594">
    <property type="entry name" value="HATPase_dom"/>
</dbReference>
<dbReference type="InterPro" id="IPR009057">
    <property type="entry name" value="Homeodomain-like_sf"/>
</dbReference>
<dbReference type="EMBL" id="SLWB01000001">
    <property type="protein sequence ID" value="TCN72811.1"/>
    <property type="molecule type" value="Genomic_DNA"/>
</dbReference>
<dbReference type="InterPro" id="IPR011006">
    <property type="entry name" value="CheY-like_superfamily"/>
</dbReference>
<dbReference type="GO" id="GO:0003700">
    <property type="term" value="F:DNA-binding transcription factor activity"/>
    <property type="evidence" value="ECO:0007669"/>
    <property type="project" value="InterPro"/>
</dbReference>
<evidence type="ECO:0000256" key="3">
    <source>
        <dbReference type="ARBA" id="ARBA00022553"/>
    </source>
</evidence>
<dbReference type="Pfam" id="PF02518">
    <property type="entry name" value="HATPase_c"/>
    <property type="match status" value="1"/>
</dbReference>
<name>A0A4V6NM36_9BACT</name>
<dbReference type="Pfam" id="PF07495">
    <property type="entry name" value="Y_Y_Y"/>
    <property type="match status" value="1"/>
</dbReference>
<gene>
    <name evidence="17" type="ORF">CLV25_10129</name>
</gene>
<dbReference type="Pfam" id="PF00512">
    <property type="entry name" value="HisKA"/>
    <property type="match status" value="1"/>
</dbReference>
<dbReference type="Gene3D" id="1.10.10.60">
    <property type="entry name" value="Homeodomain-like"/>
    <property type="match status" value="1"/>
</dbReference>
<dbReference type="InterPro" id="IPR018060">
    <property type="entry name" value="HTH_AraC"/>
</dbReference>
<feature type="domain" description="Response regulatory" evidence="16">
    <location>
        <begin position="1088"/>
        <end position="1203"/>
    </location>
</feature>
<dbReference type="Gene3D" id="3.40.50.2300">
    <property type="match status" value="1"/>
</dbReference>
<comment type="caution">
    <text evidence="17">The sequence shown here is derived from an EMBL/GenBank/DDBJ whole genome shotgun (WGS) entry which is preliminary data.</text>
</comment>
<dbReference type="CDD" id="cd00146">
    <property type="entry name" value="PKD"/>
    <property type="match status" value="1"/>
</dbReference>
<keyword evidence="12" id="KW-0472">Membrane</keyword>
<feature type="chain" id="PRO_5020597040" description="histidine kinase" evidence="13">
    <location>
        <begin position="26"/>
        <end position="1341"/>
    </location>
</feature>
<feature type="domain" description="Histidine kinase" evidence="15">
    <location>
        <begin position="833"/>
        <end position="1058"/>
    </location>
</feature>
<dbReference type="InterPro" id="IPR001789">
    <property type="entry name" value="Sig_transdc_resp-reg_receiver"/>
</dbReference>
<evidence type="ECO:0000256" key="9">
    <source>
        <dbReference type="ARBA" id="ARBA00023015"/>
    </source>
</evidence>
<dbReference type="InterPro" id="IPR004358">
    <property type="entry name" value="Sig_transdc_His_kin-like_C"/>
</dbReference>
<dbReference type="SMART" id="SM00448">
    <property type="entry name" value="REC"/>
    <property type="match status" value="1"/>
</dbReference>
<comment type="catalytic activity">
    <reaction evidence="1">
        <text>ATP + protein L-histidine = ADP + protein N-phospho-L-histidine.</text>
        <dbReference type="EC" id="2.7.13.3"/>
    </reaction>
</comment>
<feature type="modified residue" description="4-aspartylphosphate" evidence="11">
    <location>
        <position position="1136"/>
    </location>
</feature>
<keyword evidence="12" id="KW-1133">Transmembrane helix</keyword>
<evidence type="ECO:0000256" key="5">
    <source>
        <dbReference type="ARBA" id="ARBA00022741"/>
    </source>
</evidence>
<evidence type="ECO:0000256" key="12">
    <source>
        <dbReference type="SAM" id="Phobius"/>
    </source>
</evidence>
<dbReference type="PROSITE" id="PS01124">
    <property type="entry name" value="HTH_ARAC_FAMILY_2"/>
    <property type="match status" value="1"/>
</dbReference>
<dbReference type="FunFam" id="3.30.565.10:FF:000037">
    <property type="entry name" value="Hybrid sensor histidine kinase/response regulator"/>
    <property type="match status" value="1"/>
</dbReference>
<keyword evidence="18" id="KW-1185">Reference proteome</keyword>
<dbReference type="SMART" id="SM00388">
    <property type="entry name" value="HisKA"/>
    <property type="match status" value="1"/>
</dbReference>
<dbReference type="SUPFAM" id="SSF55874">
    <property type="entry name" value="ATPase domain of HSP90 chaperone/DNA topoisomerase II/histidine kinase"/>
    <property type="match status" value="1"/>
</dbReference>
<evidence type="ECO:0000259" key="15">
    <source>
        <dbReference type="PROSITE" id="PS50109"/>
    </source>
</evidence>
<organism evidence="17 18">
    <name type="scientific">Acetobacteroides hydrogenigenes</name>
    <dbReference type="NCBI Taxonomy" id="979970"/>
    <lineage>
        <taxon>Bacteria</taxon>
        <taxon>Pseudomonadati</taxon>
        <taxon>Bacteroidota</taxon>
        <taxon>Bacteroidia</taxon>
        <taxon>Bacteroidales</taxon>
        <taxon>Rikenellaceae</taxon>
        <taxon>Acetobacteroides</taxon>
    </lineage>
</organism>
<evidence type="ECO:0000259" key="14">
    <source>
        <dbReference type="PROSITE" id="PS01124"/>
    </source>
</evidence>
<dbReference type="Gene3D" id="2.60.40.10">
    <property type="entry name" value="Immunoglobulins"/>
    <property type="match status" value="1"/>
</dbReference>
<dbReference type="InterPro" id="IPR036097">
    <property type="entry name" value="HisK_dim/P_sf"/>
</dbReference>
<evidence type="ECO:0000256" key="4">
    <source>
        <dbReference type="ARBA" id="ARBA00022679"/>
    </source>
</evidence>
<keyword evidence="12" id="KW-0812">Transmembrane</keyword>
<dbReference type="PANTHER" id="PTHR43547">
    <property type="entry name" value="TWO-COMPONENT HISTIDINE KINASE"/>
    <property type="match status" value="1"/>
</dbReference>
<evidence type="ECO:0000256" key="10">
    <source>
        <dbReference type="ARBA" id="ARBA00023163"/>
    </source>
</evidence>
<dbReference type="InterPro" id="IPR011110">
    <property type="entry name" value="Reg_prop"/>
</dbReference>
<dbReference type="SUPFAM" id="SSF47384">
    <property type="entry name" value="Homodimeric domain of signal transducing histidine kinase"/>
    <property type="match status" value="1"/>
</dbReference>
<evidence type="ECO:0000256" key="7">
    <source>
        <dbReference type="ARBA" id="ARBA00022840"/>
    </source>
</evidence>
<protein>
    <recommendedName>
        <fullName evidence="2">histidine kinase</fullName>
        <ecNumber evidence="2">2.7.13.3</ecNumber>
    </recommendedName>
</protein>
<keyword evidence="6" id="KW-0418">Kinase</keyword>
<dbReference type="Gene3D" id="3.30.565.10">
    <property type="entry name" value="Histidine kinase-like ATPase, C-terminal domain"/>
    <property type="match status" value="1"/>
</dbReference>
<keyword evidence="3 11" id="KW-0597">Phosphoprotein</keyword>
<dbReference type="PROSITE" id="PS50109">
    <property type="entry name" value="HIS_KIN"/>
    <property type="match status" value="1"/>
</dbReference>
<dbReference type="PRINTS" id="PR00344">
    <property type="entry name" value="BCTRLSENSOR"/>
</dbReference>
<dbReference type="Proteomes" id="UP000294830">
    <property type="component" value="Unassembled WGS sequence"/>
</dbReference>
<dbReference type="InterPro" id="IPR003661">
    <property type="entry name" value="HisK_dim/P_dom"/>
</dbReference>
<evidence type="ECO:0000256" key="13">
    <source>
        <dbReference type="SAM" id="SignalP"/>
    </source>
</evidence>
<dbReference type="GO" id="GO:0043565">
    <property type="term" value="F:sequence-specific DNA binding"/>
    <property type="evidence" value="ECO:0007669"/>
    <property type="project" value="InterPro"/>
</dbReference>
<dbReference type="InterPro" id="IPR005467">
    <property type="entry name" value="His_kinase_dom"/>
</dbReference>
<dbReference type="FunFam" id="2.60.40.10:FF:000791">
    <property type="entry name" value="Two-component system sensor histidine kinase/response regulator"/>
    <property type="match status" value="1"/>
</dbReference>
<evidence type="ECO:0000313" key="17">
    <source>
        <dbReference type="EMBL" id="TCN72811.1"/>
    </source>
</evidence>
<dbReference type="InterPro" id="IPR036890">
    <property type="entry name" value="HATPase_C_sf"/>
</dbReference>
<sequence length="1341" mass="151347">MKLLARLFSISILLALVLASTGTQAGGNSQYRFDNFSQEQGLSNNQVQSIFQDRDGWIWIGTSHGLNRFDGQRFKQIKMKAKGRTNPTDGLIRDIFQDKDGAIWVGVEKGGLYRLRNGVEEFEPVTIKGLDGISVNSIRSDKDGNIWLGCDSGLYKLVQSEDGLKATFIKFKNSQFAVGHIKKILIDHRGIIWVGTDRGLLTYNPLNRRLTRVSAGAKSYLTDEVWSLYADSYRKIWVGTYNSGVYYVNADYKSVSKFAPYPSQDRSQTVKAITQDKNGDYWFGTRAGLYSYSTLTKQFTYYGHEDEEQTSLGQSSILSLFVDAKGDLWVGTRGGVSYLIDEKKYFKHYSMSNSKADGLNDNEIYAIWPSGNDEVWLGTESGGINILNRKTGRFSSIAKKNSGLKSDCIKWFMPDERGNVWVSTYMGGISVVNVSSKRVLKSYVATPGKAGGLSDNRVWITFMDSRKRIWVGSYKGIDLYDPVSDSFISRGDIIGNKQVNWIGEDSTGDIWFGSNDYLAIYNPTTGTKRIVNEVVRDFFKLSDNTFMLATQGHGLAIFDKKKGVKGFLTEAEGLANDFTYSIVDDGVGGLWVSTSNGLSRYDQASHKFMNYYRVDGLQNNQFNYGAFAKTRSGELLFGGINGFNIFNPKQVKPNSYRPPIVITNVSIFNEPLKIETDDGANYKRICTTKEVTLRHSQNMITFDYAALNYAKANKNRYSYKLEGLEDRWVDARNATSVTYSNLAPGTYKFRVKGSNSDGLWNEEGAVLTVKIRPPFWGTIWFRGLMLLVFIAVVILVIQFLTNRANLRNKLIFEKAKAKKLHEIDTMKQQFFTNVSHEIRTPLTLIVGPVEKVMENPSLSDGDRALLNMVRNNAQLLMKLVNQILDFKKLETGKLNVDYDKGDLVRFLEGVVQPFNFMSAEKGIRFVVDFPEKEINIWMDADKMAKIVNNLLSNAFKFTKQGGEVRLSLLLKDSYTFEDVGTKSCYEISVSDTGMGIPNNSIDNIFNRFFQAANSKGVTGTGIGLSIVKEFVKLLHGDIDVQSEMGEGTTFTVRFPILEDYEVRKGVEGEEASVRLGEDQEMVAASAKYLLVVDDNSDIRAFIREHFKHEFTVLEAENGKVGFDIAAKYIPEVVLSDVIMPVMDGQELCRKLKKDERTSHIPVVLLTAANSKESEMNGLIAGADDYITKPFDVKILNVKIDNLLLLRNKLRDKLKTEILLQPTNISITSPDERFLRKAVEVVEKYMAEPDLDIELFSSEVGVSRMQLYRKLEALTNMTVKEFIRDIRLRRAAQLLEQNKITISEVVYAVGFRDIAHFRKCFKDVYGMSPSSYLEKIKNDKKE</sequence>
<dbReference type="Pfam" id="PF12833">
    <property type="entry name" value="HTH_18"/>
    <property type="match status" value="1"/>
</dbReference>
<proteinExistence type="predicted"/>
<dbReference type="SMART" id="SM00342">
    <property type="entry name" value="HTH_ARAC"/>
    <property type="match status" value="1"/>
</dbReference>